<dbReference type="InterPro" id="IPR039246">
    <property type="entry name" value="Flagellar_FlgA"/>
</dbReference>
<reference evidence="5 6" key="1">
    <citation type="submission" date="2019-07" db="EMBL/GenBank/DDBJ databases">
        <title>Whole genome shotgun sequence of Asaia bogorensis NBRC 16594.</title>
        <authorList>
            <person name="Hosoyama A."/>
            <person name="Uohara A."/>
            <person name="Ohji S."/>
            <person name="Ichikawa N."/>
        </authorList>
    </citation>
    <scope>NUCLEOTIDE SEQUENCE [LARGE SCALE GENOMIC DNA]</scope>
    <source>
        <strain evidence="5 6">NBRC 16594</strain>
    </source>
</reference>
<dbReference type="AlphaFoldDB" id="A0AAN4U1Z2"/>
<dbReference type="InterPro" id="IPR013974">
    <property type="entry name" value="SAF"/>
</dbReference>
<sequence>MRGLTIALIGLSLIGHSVPGYAATLRNTSIVSSGMVRLSDIFSGLEPGQDRVLGPGPVPGSSIHVSGQQLIAIADQYGVEWEDQSSSSFMTITRAGRILDENYFVSLVRKNLPDLGEGPVSITFHDFHPVTVSADEAEPVVLSDVKWDQRSGWFSSTVYRAHPTGDLATDSFMLTGVVHATQRVIVYTHSMGAGSVVSAADVRVDEAYSGHLPSRAVTDPAEVEGQTISRGVVAGSAVIAQDLQRTVIMHKGDPVMITYVAPGLRLSIAGRVLEDAGAKQQVRALNESSGMIVSGKVTDGSNVEVALTSHPVPSDPITMRRLSASMRNPAP</sequence>
<feature type="domain" description="SAF" evidence="4">
    <location>
        <begin position="182"/>
        <end position="244"/>
    </location>
</feature>
<evidence type="ECO:0000256" key="1">
    <source>
        <dbReference type="ARBA" id="ARBA00004418"/>
    </source>
</evidence>
<dbReference type="Pfam" id="PF13144">
    <property type="entry name" value="ChapFlgA"/>
    <property type="match status" value="1"/>
</dbReference>
<dbReference type="NCBIfam" id="TIGR03170">
    <property type="entry name" value="flgA_cterm"/>
    <property type="match status" value="1"/>
</dbReference>
<protein>
    <recommendedName>
        <fullName evidence="4">SAF domain-containing protein</fullName>
    </recommendedName>
</protein>
<dbReference type="GO" id="GO:0044780">
    <property type="term" value="P:bacterial-type flagellum assembly"/>
    <property type="evidence" value="ECO:0007669"/>
    <property type="project" value="InterPro"/>
</dbReference>
<evidence type="ECO:0000259" key="4">
    <source>
        <dbReference type="SMART" id="SM00858"/>
    </source>
</evidence>
<proteinExistence type="predicted"/>
<organism evidence="5 6">
    <name type="scientific">Asaia bogorensis NBRC 16594</name>
    <dbReference type="NCBI Taxonomy" id="1231624"/>
    <lineage>
        <taxon>Bacteria</taxon>
        <taxon>Pseudomonadati</taxon>
        <taxon>Pseudomonadota</taxon>
        <taxon>Alphaproteobacteria</taxon>
        <taxon>Acetobacterales</taxon>
        <taxon>Acetobacteraceae</taxon>
        <taxon>Asaia</taxon>
    </lineage>
</organism>
<dbReference type="PANTHER" id="PTHR36307">
    <property type="entry name" value="FLAGELLA BASAL BODY P-RING FORMATION PROTEIN FLGA"/>
    <property type="match status" value="1"/>
</dbReference>
<dbReference type="EMBL" id="BJVS01000001">
    <property type="protein sequence ID" value="GEL52045.1"/>
    <property type="molecule type" value="Genomic_DNA"/>
</dbReference>
<dbReference type="RefSeq" id="WP_083510850.1">
    <property type="nucleotide sequence ID" value="NZ_AP014690.1"/>
</dbReference>
<dbReference type="InterPro" id="IPR017585">
    <property type="entry name" value="SAF_FlgA"/>
</dbReference>
<comment type="caution">
    <text evidence="5">The sequence shown here is derived from an EMBL/GenBank/DDBJ whole genome shotgun (WGS) entry which is preliminary data.</text>
</comment>
<dbReference type="KEGG" id="abg:Asbog_02276"/>
<dbReference type="SMART" id="SM00858">
    <property type="entry name" value="SAF"/>
    <property type="match status" value="1"/>
</dbReference>
<dbReference type="PANTHER" id="PTHR36307:SF1">
    <property type="entry name" value="FLAGELLA BASAL BODY P-RING FORMATION PROTEIN FLGA"/>
    <property type="match status" value="1"/>
</dbReference>
<name>A0AAN4U1Z2_9PROT</name>
<keyword evidence="2" id="KW-0732">Signal</keyword>
<dbReference type="Gene3D" id="2.30.30.760">
    <property type="match status" value="1"/>
</dbReference>
<evidence type="ECO:0000256" key="3">
    <source>
        <dbReference type="ARBA" id="ARBA00022764"/>
    </source>
</evidence>
<accession>A0AAN4U1Z2</accession>
<evidence type="ECO:0000313" key="5">
    <source>
        <dbReference type="EMBL" id="GEL52045.1"/>
    </source>
</evidence>
<comment type="subcellular location">
    <subcellularLocation>
        <location evidence="1">Periplasm</location>
    </subcellularLocation>
</comment>
<dbReference type="Proteomes" id="UP000321287">
    <property type="component" value="Unassembled WGS sequence"/>
</dbReference>
<gene>
    <name evidence="5" type="ORF">ABO01nite_00520</name>
</gene>
<keyword evidence="6" id="KW-1185">Reference proteome</keyword>
<dbReference type="GeneID" id="78227292"/>
<keyword evidence="3" id="KW-0574">Periplasm</keyword>
<dbReference type="Gene3D" id="3.90.1210.10">
    <property type="entry name" value="Antifreeze-like/N-acetylneuraminic acid synthase C-terminal domain"/>
    <property type="match status" value="1"/>
</dbReference>
<evidence type="ECO:0000313" key="6">
    <source>
        <dbReference type="Proteomes" id="UP000321287"/>
    </source>
</evidence>
<dbReference type="GO" id="GO:0042597">
    <property type="term" value="C:periplasmic space"/>
    <property type="evidence" value="ECO:0007669"/>
    <property type="project" value="UniProtKB-SubCell"/>
</dbReference>
<evidence type="ECO:0000256" key="2">
    <source>
        <dbReference type="ARBA" id="ARBA00022729"/>
    </source>
</evidence>
<dbReference type="CDD" id="cd11614">
    <property type="entry name" value="SAF_CpaB_FlgA_like"/>
    <property type="match status" value="1"/>
</dbReference>